<dbReference type="EMBL" id="CAUYUJ010020593">
    <property type="protein sequence ID" value="CAK0899379.1"/>
    <property type="molecule type" value="Genomic_DNA"/>
</dbReference>
<evidence type="ECO:0000313" key="1">
    <source>
        <dbReference type="EMBL" id="CAK0899379.1"/>
    </source>
</evidence>
<keyword evidence="2" id="KW-1185">Reference proteome</keyword>
<evidence type="ECO:0000313" key="2">
    <source>
        <dbReference type="Proteomes" id="UP001189429"/>
    </source>
</evidence>
<name>A0ABN9XLK8_9DINO</name>
<dbReference type="Proteomes" id="UP001189429">
    <property type="component" value="Unassembled WGS sequence"/>
</dbReference>
<organism evidence="1 2">
    <name type="scientific">Prorocentrum cordatum</name>
    <dbReference type="NCBI Taxonomy" id="2364126"/>
    <lineage>
        <taxon>Eukaryota</taxon>
        <taxon>Sar</taxon>
        <taxon>Alveolata</taxon>
        <taxon>Dinophyceae</taxon>
        <taxon>Prorocentrales</taxon>
        <taxon>Prorocentraceae</taxon>
        <taxon>Prorocentrum</taxon>
    </lineage>
</organism>
<reference evidence="1" key="1">
    <citation type="submission" date="2023-10" db="EMBL/GenBank/DDBJ databases">
        <authorList>
            <person name="Chen Y."/>
            <person name="Shah S."/>
            <person name="Dougan E. K."/>
            <person name="Thang M."/>
            <person name="Chan C."/>
        </authorList>
    </citation>
    <scope>NUCLEOTIDE SEQUENCE [LARGE SCALE GENOMIC DNA]</scope>
</reference>
<evidence type="ECO:0008006" key="3">
    <source>
        <dbReference type="Google" id="ProtNLM"/>
    </source>
</evidence>
<comment type="caution">
    <text evidence="1">The sequence shown here is derived from an EMBL/GenBank/DDBJ whole genome shotgun (WGS) entry which is preliminary data.</text>
</comment>
<protein>
    <recommendedName>
        <fullName evidence="3">Beta-galactosidase</fullName>
    </recommendedName>
</protein>
<proteinExistence type="predicted"/>
<sequence length="270" mass="29009">MDSGINYDDDVSDYEARVRFGALFNNQGSINTVNDAIGFGATEADNHHVGAGAAIWPYKTFPMQGTIWVKADGWAAPSPTPSPAVQATGDPHLVNVHGQRFDIYRPGAHVLLHVPRGAAPDTTWLRLEADARQLGAGCEELYFQAITVTGAWVERARNLTADLDEFALGDRGEPARGLQFFAESAGKRSSTSWINFGKVGLKVVWGHTGGGIKYLNVLLKHVGQAGVKVGGLLGEDDHTWVSTQNSACKHFVGFRSLGDRGLARLRGAAD</sequence>
<gene>
    <name evidence="1" type="ORF">PCOR1329_LOCUS76897</name>
</gene>
<accession>A0ABN9XLK8</accession>